<comment type="caution">
    <text evidence="12">The sequence shown here is derived from an EMBL/GenBank/DDBJ whole genome shotgun (WGS) entry which is preliminary data.</text>
</comment>
<evidence type="ECO:0000259" key="10">
    <source>
        <dbReference type="PROSITE" id="PS51198"/>
    </source>
</evidence>
<dbReference type="GO" id="GO:0004527">
    <property type="term" value="F:exonuclease activity"/>
    <property type="evidence" value="ECO:0007669"/>
    <property type="project" value="UniProtKB-KW"/>
</dbReference>
<evidence type="ECO:0000313" key="13">
    <source>
        <dbReference type="Proteomes" id="UP000285780"/>
    </source>
</evidence>
<evidence type="ECO:0000256" key="6">
    <source>
        <dbReference type="ARBA" id="ARBA00034617"/>
    </source>
</evidence>
<dbReference type="EC" id="5.6.2.4" evidence="7"/>
<evidence type="ECO:0000256" key="9">
    <source>
        <dbReference type="PROSITE-ProRule" id="PRU00560"/>
    </source>
</evidence>
<dbReference type="GO" id="GO:0043138">
    <property type="term" value="F:3'-5' DNA helicase activity"/>
    <property type="evidence" value="ECO:0007669"/>
    <property type="project" value="UniProtKB-EC"/>
</dbReference>
<evidence type="ECO:0000256" key="4">
    <source>
        <dbReference type="ARBA" id="ARBA00022840"/>
    </source>
</evidence>
<gene>
    <name evidence="12" type="ORF">C8N26_0743</name>
</gene>
<keyword evidence="3 9" id="KW-0347">Helicase</keyword>
<dbReference type="PANTHER" id="PTHR11070">
    <property type="entry name" value="UVRD / RECB / PCRA DNA HELICASE FAMILY MEMBER"/>
    <property type="match status" value="1"/>
</dbReference>
<organism evidence="12 13">
    <name type="scientific">Tenacibaculum lutimaris</name>
    <dbReference type="NCBI Taxonomy" id="285258"/>
    <lineage>
        <taxon>Bacteria</taxon>
        <taxon>Pseudomonadati</taxon>
        <taxon>Bacteroidota</taxon>
        <taxon>Flavobacteriia</taxon>
        <taxon>Flavobacteriales</taxon>
        <taxon>Flavobacteriaceae</taxon>
        <taxon>Tenacibaculum</taxon>
    </lineage>
</organism>
<feature type="domain" description="UvrD-like helicase C-terminal" evidence="11">
    <location>
        <begin position="487"/>
        <end position="750"/>
    </location>
</feature>
<dbReference type="AlphaFoldDB" id="A0A420E1S5"/>
<evidence type="ECO:0000256" key="1">
    <source>
        <dbReference type="ARBA" id="ARBA00022741"/>
    </source>
</evidence>
<dbReference type="Pfam" id="PF00580">
    <property type="entry name" value="UvrD-helicase"/>
    <property type="match status" value="1"/>
</dbReference>
<evidence type="ECO:0000256" key="8">
    <source>
        <dbReference type="ARBA" id="ARBA00048988"/>
    </source>
</evidence>
<dbReference type="InterPro" id="IPR014016">
    <property type="entry name" value="UvrD-like_ATP-bd"/>
</dbReference>
<dbReference type="InterPro" id="IPR027417">
    <property type="entry name" value="P-loop_NTPase"/>
</dbReference>
<dbReference type="InterPro" id="IPR000212">
    <property type="entry name" value="DNA_helicase_UvrD/REP"/>
</dbReference>
<keyword evidence="4 9" id="KW-0067">ATP-binding</keyword>
<dbReference type="RefSeq" id="WP_120186111.1">
    <property type="nucleotide sequence ID" value="NZ_RAQM01000007.1"/>
</dbReference>
<evidence type="ECO:0000256" key="5">
    <source>
        <dbReference type="ARBA" id="ARBA00023235"/>
    </source>
</evidence>
<dbReference type="PROSITE" id="PS51217">
    <property type="entry name" value="UVRD_HELICASE_CTER"/>
    <property type="match status" value="1"/>
</dbReference>
<evidence type="ECO:0000256" key="2">
    <source>
        <dbReference type="ARBA" id="ARBA00022801"/>
    </source>
</evidence>
<dbReference type="InterPro" id="IPR014017">
    <property type="entry name" value="DNA_helicase_UvrD-like_C"/>
</dbReference>
<keyword evidence="13" id="KW-1185">Reference proteome</keyword>
<comment type="catalytic activity">
    <reaction evidence="6">
        <text>Couples ATP hydrolysis with the unwinding of duplex DNA by translocating in the 3'-5' direction.</text>
        <dbReference type="EC" id="5.6.2.4"/>
    </reaction>
</comment>
<dbReference type="EMBL" id="RAQM01000007">
    <property type="protein sequence ID" value="RKF04084.1"/>
    <property type="molecule type" value="Genomic_DNA"/>
</dbReference>
<dbReference type="PROSITE" id="PS51198">
    <property type="entry name" value="UVRD_HELICASE_ATP_BIND"/>
    <property type="match status" value="1"/>
</dbReference>
<evidence type="ECO:0000259" key="11">
    <source>
        <dbReference type="PROSITE" id="PS51217"/>
    </source>
</evidence>
<dbReference type="Proteomes" id="UP000285780">
    <property type="component" value="Unassembled WGS sequence"/>
</dbReference>
<sequence length="1063" mass="123498">MIPVKVGIFFLVNCLLNYIIILLQNPSVFQVYNASAGSGKTFTLVKEYLKVLLQSEDIFRFQKILAITFTNKAAGEMKERVLHNLQVFSEGESNDLLEIILEETLLDRIVVKERSKKILDEILRNYAAFSITTIDSFTHKIIKSFAYDLGLPLNFEVEMDAGSLLNEAVDVLISKIGTDEALTKILIDFSLDKADDDKSWDISRELNEFSKILLNEDDTKHFRKLANKQLADFTNLKAKLSKHQKEIKKRWKEIGEEALKIIEGMQLAHNDFYRSMLPNHFVALAQNPEKAKFFDQSALRERIEENNFYAKSKSDDIKTAIEGVLPELLKLYTESEQMYQQFLMNNLALKSLIPLAVLNNINQELSHLKEENNLRLNAEFNQLISDNIKDQPAPFIYERIGQRFMHYFIDEMQDTSMLQWQNLIPLIDNALAQENSNLLLVGDGKQAIYRWRGGKSEQFIGLGSEKDNPFHVPKVVKTLETNFRSYAEVINFNNQFFQHTANFLQNESYKQLFVDGNKQLENAKKGGFVSLTFLDKEEDKEEELIKYPKKILEIVKNLSAQFSLNEICILVRKKKDGIAVANYLSENGIDIISSETLLLENSSKVNFIMNVLQVIQHPNDKETCLEILYFLHEHLKAVEDKHSFIALMIHQPNETIFQQLKNYGAFFELSTFHQLPFYEKIEEIIRGFQLVTSSDAYVQFFLDVVLEQQRKGTSVQEFLDFWSEKKDKLSIVAPESGNAVQVMTIHKSKGLEFPVVVFPYDLDVYRQVNPKVWLDELPESFDDFKELFVPFNKDLNYVNDRGSEIYQQQREELELDNFNLLYVALTRAVEQLYVVTEKKISSKGEENTNFYSGVFINYLKAQGLWEEEQLEYTIGNPERMSERKENVNAAEIQEMFISTPWQEHNIHMLASASKLWDTEQGKAIEFGNLVHEMMANIITKKDVEKVVFQYEQQGILPQEKSAEVIKDIQQIVNHPELEKYYSDNVKVFNEREIVDVDNQIIIPDRLVFDSENQITIIDYKTGKPSKAYHQQLLKYERVLQTMNFKVQKKLLVYIDEEILVEEV</sequence>
<keyword evidence="12" id="KW-0540">Nuclease</keyword>
<feature type="binding site" evidence="9">
    <location>
        <begin position="34"/>
        <end position="41"/>
    </location>
    <ligand>
        <name>ATP</name>
        <dbReference type="ChEBI" id="CHEBI:30616"/>
    </ligand>
</feature>
<dbReference type="Pfam" id="PF13361">
    <property type="entry name" value="UvrD_C"/>
    <property type="match status" value="1"/>
</dbReference>
<protein>
    <recommendedName>
        <fullName evidence="7">DNA 3'-5' helicase</fullName>
        <ecNumber evidence="7">5.6.2.4</ecNumber>
    </recommendedName>
</protein>
<keyword evidence="5" id="KW-0413">Isomerase</keyword>
<feature type="domain" description="UvrD-like helicase ATP-binding" evidence="10">
    <location>
        <begin position="13"/>
        <end position="486"/>
    </location>
</feature>
<dbReference type="GO" id="GO:0005829">
    <property type="term" value="C:cytosol"/>
    <property type="evidence" value="ECO:0007669"/>
    <property type="project" value="TreeGrafter"/>
</dbReference>
<keyword evidence="1 9" id="KW-0547">Nucleotide-binding</keyword>
<dbReference type="Pfam" id="PF12705">
    <property type="entry name" value="PDDEXK_1"/>
    <property type="match status" value="1"/>
</dbReference>
<dbReference type="GO" id="GO:0000725">
    <property type="term" value="P:recombinational repair"/>
    <property type="evidence" value="ECO:0007669"/>
    <property type="project" value="TreeGrafter"/>
</dbReference>
<accession>A0A420E1S5</accession>
<dbReference type="GO" id="GO:0003677">
    <property type="term" value="F:DNA binding"/>
    <property type="evidence" value="ECO:0007669"/>
    <property type="project" value="InterPro"/>
</dbReference>
<reference evidence="12 13" key="1">
    <citation type="submission" date="2018-09" db="EMBL/GenBank/DDBJ databases">
        <title>Genomic Encyclopedia of Archaeal and Bacterial Type Strains, Phase II (KMG-II): from individual species to whole genera.</title>
        <authorList>
            <person name="Goeker M."/>
        </authorList>
    </citation>
    <scope>NUCLEOTIDE SEQUENCE [LARGE SCALE GENOMIC DNA]</scope>
    <source>
        <strain evidence="12 13">DSM 16505</strain>
    </source>
</reference>
<keyword evidence="2 9" id="KW-0378">Hydrolase</keyword>
<dbReference type="Gene3D" id="1.10.3170.10">
    <property type="entry name" value="Recbcd, chain B, domain 2"/>
    <property type="match status" value="1"/>
</dbReference>
<dbReference type="Gene3D" id="3.40.50.300">
    <property type="entry name" value="P-loop containing nucleotide triphosphate hydrolases"/>
    <property type="match status" value="3"/>
</dbReference>
<keyword evidence="12" id="KW-0269">Exonuclease</keyword>
<evidence type="ECO:0000313" key="12">
    <source>
        <dbReference type="EMBL" id="RKF04084.1"/>
    </source>
</evidence>
<dbReference type="InterPro" id="IPR038726">
    <property type="entry name" value="PDDEXK_AddAB-type"/>
</dbReference>
<evidence type="ECO:0000256" key="7">
    <source>
        <dbReference type="ARBA" id="ARBA00034808"/>
    </source>
</evidence>
<comment type="catalytic activity">
    <reaction evidence="8">
        <text>ATP + H2O = ADP + phosphate + H(+)</text>
        <dbReference type="Rhea" id="RHEA:13065"/>
        <dbReference type="ChEBI" id="CHEBI:15377"/>
        <dbReference type="ChEBI" id="CHEBI:15378"/>
        <dbReference type="ChEBI" id="CHEBI:30616"/>
        <dbReference type="ChEBI" id="CHEBI:43474"/>
        <dbReference type="ChEBI" id="CHEBI:456216"/>
        <dbReference type="EC" id="5.6.2.4"/>
    </reaction>
</comment>
<name>A0A420E1S5_9FLAO</name>
<evidence type="ECO:0000256" key="3">
    <source>
        <dbReference type="ARBA" id="ARBA00022806"/>
    </source>
</evidence>
<dbReference type="PANTHER" id="PTHR11070:SF67">
    <property type="entry name" value="DNA 3'-5' HELICASE"/>
    <property type="match status" value="1"/>
</dbReference>
<dbReference type="GO" id="GO:0005524">
    <property type="term" value="F:ATP binding"/>
    <property type="evidence" value="ECO:0007669"/>
    <property type="project" value="UniProtKB-UniRule"/>
</dbReference>
<proteinExistence type="predicted"/>
<dbReference type="SUPFAM" id="SSF52540">
    <property type="entry name" value="P-loop containing nucleoside triphosphate hydrolases"/>
    <property type="match status" value="1"/>
</dbReference>